<dbReference type="AlphaFoldDB" id="D1AFB8"/>
<evidence type="ECO:0000313" key="4">
    <source>
        <dbReference type="Proteomes" id="UP000000845"/>
    </source>
</evidence>
<reference evidence="4" key="1">
    <citation type="submission" date="2009-09" db="EMBL/GenBank/DDBJ databases">
        <title>The complete chromosome of Sebaldella termitidis ATCC 33386.</title>
        <authorList>
            <consortium name="US DOE Joint Genome Institute (JGI-PGF)"/>
            <person name="Lucas S."/>
            <person name="Copeland A."/>
            <person name="Lapidus A."/>
            <person name="Glavina del Rio T."/>
            <person name="Dalin E."/>
            <person name="Tice H."/>
            <person name="Bruce D."/>
            <person name="Goodwin L."/>
            <person name="Pitluck S."/>
            <person name="Kyrpides N."/>
            <person name="Mavromatis K."/>
            <person name="Ivanova N."/>
            <person name="Mikhailova N."/>
            <person name="Sims D."/>
            <person name="Meincke L."/>
            <person name="Brettin T."/>
            <person name="Detter J.C."/>
            <person name="Han C."/>
            <person name="Larimer F."/>
            <person name="Land M."/>
            <person name="Hauser L."/>
            <person name="Markowitz V."/>
            <person name="Cheng J.F."/>
            <person name="Hugenholtz P."/>
            <person name="Woyke T."/>
            <person name="Wu D."/>
            <person name="Eisen J.A."/>
        </authorList>
    </citation>
    <scope>NUCLEOTIDE SEQUENCE [LARGE SCALE GENOMIC DNA]</scope>
    <source>
        <strain evidence="4">ATCC 33386 / NCTC 11300</strain>
    </source>
</reference>
<keyword evidence="4" id="KW-1185">Reference proteome</keyword>
<feature type="domain" description="Putative tail fiber protein gp53-like C-terminal" evidence="2">
    <location>
        <begin position="311"/>
        <end position="392"/>
    </location>
</feature>
<proteinExistence type="predicted"/>
<sequence>MGSFNGFILTNNGKKLLEEALTGKRLVFTKFQFGDGETTEDPKEVTELVNMSKETTINQIENNGNGQVMLRVIIDNKDIDTGYYIKEIGVFAKCDDGKEVLYAYNKAMKPDYLPVYNGINLVELEYQNYITIAQIEDVTAIIDENFTYLTKEEANEKFVKQTQLALEEKPGIITLNEVYEAGMPFRGILPYENKILTYREVMALRDGVYSVEGAKYFKCLNIPKSDRGMHDWGILRKKTFEILEDQIATKQTTLEYIPHNYRAGVSSTMLHFWNREASMDLELNTSYEIAGFWVTNVGWDKFSMANPGYAKLANGLTMQWGQITSSVSSTDYKYFPVAFDNEVFVGLSSYSTLESLGMGTAFQKVDRSRFLLSCRLSNGNLVQGHVPWIAIGF</sequence>
<gene>
    <name evidence="3" type="ordered locus">Sterm_0935</name>
</gene>
<dbReference type="InterPro" id="IPR022225">
    <property type="entry name" value="Phage_tail_fibre_N"/>
</dbReference>
<organism evidence="3 4">
    <name type="scientific">Sebaldella termitidis (strain ATCC 33386 / NCTC 11300)</name>
    <dbReference type="NCBI Taxonomy" id="526218"/>
    <lineage>
        <taxon>Bacteria</taxon>
        <taxon>Fusobacteriati</taxon>
        <taxon>Fusobacteriota</taxon>
        <taxon>Fusobacteriia</taxon>
        <taxon>Fusobacteriales</taxon>
        <taxon>Leptotrichiaceae</taxon>
        <taxon>Sebaldella</taxon>
    </lineage>
</organism>
<dbReference type="Pfam" id="PF21882">
    <property type="entry name" value="Gp53-like_C"/>
    <property type="match status" value="1"/>
</dbReference>
<reference evidence="3 4" key="2">
    <citation type="journal article" date="2010" name="Stand. Genomic Sci.">
        <title>Complete genome sequence of Sebaldella termitidis type strain (NCTC 11300).</title>
        <authorList>
            <person name="Harmon-Smith M."/>
            <person name="Celia L."/>
            <person name="Chertkov O."/>
            <person name="Lapidus A."/>
            <person name="Copeland A."/>
            <person name="Glavina Del Rio T."/>
            <person name="Nolan M."/>
            <person name="Lucas S."/>
            <person name="Tice H."/>
            <person name="Cheng J.F."/>
            <person name="Han C."/>
            <person name="Detter J.C."/>
            <person name="Bruce D."/>
            <person name="Goodwin L."/>
            <person name="Pitluck S."/>
            <person name="Pati A."/>
            <person name="Liolios K."/>
            <person name="Ivanova N."/>
            <person name="Mavromatis K."/>
            <person name="Mikhailova N."/>
            <person name="Chen A."/>
            <person name="Palaniappan K."/>
            <person name="Land M."/>
            <person name="Hauser L."/>
            <person name="Chang Y.J."/>
            <person name="Jeffries C.D."/>
            <person name="Brettin T."/>
            <person name="Goker M."/>
            <person name="Beck B."/>
            <person name="Bristow J."/>
            <person name="Eisen J.A."/>
            <person name="Markowitz V."/>
            <person name="Hugenholtz P."/>
            <person name="Kyrpides N.C."/>
            <person name="Klenk H.P."/>
            <person name="Chen F."/>
        </authorList>
    </citation>
    <scope>NUCLEOTIDE SEQUENCE [LARGE SCALE GENOMIC DNA]</scope>
    <source>
        <strain evidence="4">ATCC 33386 / NCTC 11300</strain>
    </source>
</reference>
<name>D1AFB8_SEBTE</name>
<dbReference type="eggNOG" id="COG5301">
    <property type="taxonomic scope" value="Bacteria"/>
</dbReference>
<dbReference type="EMBL" id="CP001739">
    <property type="protein sequence ID" value="ACZ07803.1"/>
    <property type="molecule type" value="Genomic_DNA"/>
</dbReference>
<dbReference type="HOGENOM" id="CLU_701869_0_0_0"/>
<dbReference type="KEGG" id="str:Sterm_0935"/>
<dbReference type="Pfam" id="PF12571">
    <property type="entry name" value="Phage_tail_fib"/>
    <property type="match status" value="1"/>
</dbReference>
<dbReference type="Gene3D" id="2.60.40.3940">
    <property type="match status" value="1"/>
</dbReference>
<dbReference type="STRING" id="526218.Sterm_0935"/>
<feature type="domain" description="Phage tail fibre protein N-terminal" evidence="1">
    <location>
        <begin position="8"/>
        <end position="145"/>
    </location>
</feature>
<dbReference type="Proteomes" id="UP000000845">
    <property type="component" value="Chromosome"/>
</dbReference>
<accession>D1AFB8</accession>
<evidence type="ECO:0000259" key="1">
    <source>
        <dbReference type="Pfam" id="PF12571"/>
    </source>
</evidence>
<evidence type="ECO:0000259" key="2">
    <source>
        <dbReference type="Pfam" id="PF21882"/>
    </source>
</evidence>
<dbReference type="InterPro" id="IPR054075">
    <property type="entry name" value="Gp53-like_C"/>
</dbReference>
<protein>
    <submittedName>
        <fullName evidence="3">Uncharacterized protein</fullName>
    </submittedName>
</protein>
<dbReference type="RefSeq" id="WP_012860399.1">
    <property type="nucleotide sequence ID" value="NC_013517.1"/>
</dbReference>
<evidence type="ECO:0000313" key="3">
    <source>
        <dbReference type="EMBL" id="ACZ07803.1"/>
    </source>
</evidence>